<keyword evidence="1" id="KW-0812">Transmembrane</keyword>
<accession>E1NUR1</accession>
<evidence type="ECO:0000313" key="3">
    <source>
        <dbReference type="Proteomes" id="UP000003648"/>
    </source>
</evidence>
<comment type="caution">
    <text evidence="2">The sequence shown here is derived from an EMBL/GenBank/DDBJ whole genome shotgun (WGS) entry which is preliminary data.</text>
</comment>
<proteinExistence type="predicted"/>
<name>E1NUR1_9LACO</name>
<keyword evidence="1" id="KW-1133">Transmembrane helix</keyword>
<gene>
    <name evidence="2" type="ORF">HMPREF9211_0580</name>
</gene>
<dbReference type="EMBL" id="AEHQ01000082">
    <property type="protein sequence ID" value="EFO70135.1"/>
    <property type="molecule type" value="Genomic_DNA"/>
</dbReference>
<evidence type="ECO:0000313" key="2">
    <source>
        <dbReference type="EMBL" id="EFO70135.1"/>
    </source>
</evidence>
<dbReference type="PROSITE" id="PS51257">
    <property type="entry name" value="PROKAR_LIPOPROTEIN"/>
    <property type="match status" value="1"/>
</dbReference>
<sequence length="56" mass="6230">MPRKNTSISKVKKEKLEWVITGLILAVLVLFSCADFGLLGNQATNLVRLFLVTLII</sequence>
<evidence type="ECO:0000256" key="1">
    <source>
        <dbReference type="SAM" id="Phobius"/>
    </source>
</evidence>
<keyword evidence="1" id="KW-0472">Membrane</keyword>
<dbReference type="AlphaFoldDB" id="E1NUR1"/>
<organism evidence="2 3">
    <name type="scientific">Lactobacillus iners LactinV 01V1-a</name>
    <dbReference type="NCBI Taxonomy" id="879297"/>
    <lineage>
        <taxon>Bacteria</taxon>
        <taxon>Bacillati</taxon>
        <taxon>Bacillota</taxon>
        <taxon>Bacilli</taxon>
        <taxon>Lactobacillales</taxon>
        <taxon>Lactobacillaceae</taxon>
        <taxon>Lactobacillus</taxon>
    </lineage>
</organism>
<dbReference type="Proteomes" id="UP000003648">
    <property type="component" value="Unassembled WGS sequence"/>
</dbReference>
<feature type="transmembrane region" description="Helical" evidence="1">
    <location>
        <begin position="20"/>
        <end position="39"/>
    </location>
</feature>
<protein>
    <submittedName>
        <fullName evidence="2">Uncharacterized protein</fullName>
    </submittedName>
</protein>
<reference evidence="2 3" key="1">
    <citation type="submission" date="2010-09" db="EMBL/GenBank/DDBJ databases">
        <authorList>
            <person name="Durkin A.S."/>
            <person name="Madupu R."/>
            <person name="Torralba M."/>
            <person name="Gillis M."/>
            <person name="Methe B."/>
            <person name="Sutton G."/>
            <person name="Nelson K.E."/>
        </authorList>
    </citation>
    <scope>NUCLEOTIDE SEQUENCE [LARGE SCALE GENOMIC DNA]</scope>
    <source>
        <strain evidence="2 3">LactinV 01V1-a</strain>
    </source>
</reference>